<comment type="caution">
    <text evidence="10">The sequence shown here is derived from an EMBL/GenBank/DDBJ whole genome shotgun (WGS) entry which is preliminary data.</text>
</comment>
<evidence type="ECO:0000259" key="9">
    <source>
        <dbReference type="PROSITE" id="PS50893"/>
    </source>
</evidence>
<evidence type="ECO:0000256" key="5">
    <source>
        <dbReference type="ARBA" id="ARBA00022741"/>
    </source>
</evidence>
<dbReference type="Gene3D" id="3.40.50.300">
    <property type="entry name" value="P-loop containing nucleotide triphosphate hydrolases"/>
    <property type="match status" value="2"/>
</dbReference>
<proteinExistence type="predicted"/>
<gene>
    <name evidence="10" type="ORF">ACFQ2V_03880</name>
</gene>
<dbReference type="CDD" id="cd03216">
    <property type="entry name" value="ABC_Carb_Monos_I"/>
    <property type="match status" value="1"/>
</dbReference>
<dbReference type="PANTHER" id="PTHR43790">
    <property type="entry name" value="CARBOHYDRATE TRANSPORT ATP-BINDING PROTEIN MG119-RELATED"/>
    <property type="match status" value="1"/>
</dbReference>
<evidence type="ECO:0000256" key="1">
    <source>
        <dbReference type="ARBA" id="ARBA00022448"/>
    </source>
</evidence>
<dbReference type="RefSeq" id="WP_386050882.1">
    <property type="nucleotide sequence ID" value="NZ_JBHTKH010000001.1"/>
</dbReference>
<dbReference type="CDD" id="cd03215">
    <property type="entry name" value="ABC_Carb_Monos_II"/>
    <property type="match status" value="1"/>
</dbReference>
<keyword evidence="1" id="KW-0813">Transport</keyword>
<dbReference type="SUPFAM" id="SSF52540">
    <property type="entry name" value="P-loop containing nucleoside triphosphate hydrolases"/>
    <property type="match status" value="2"/>
</dbReference>
<dbReference type="InterPro" id="IPR003593">
    <property type="entry name" value="AAA+_ATPase"/>
</dbReference>
<keyword evidence="5" id="KW-0547">Nucleotide-binding</keyword>
<dbReference type="PROSITE" id="PS50893">
    <property type="entry name" value="ABC_TRANSPORTER_2"/>
    <property type="match status" value="2"/>
</dbReference>
<dbReference type="InterPro" id="IPR027417">
    <property type="entry name" value="P-loop_NTPase"/>
</dbReference>
<keyword evidence="2" id="KW-1003">Cell membrane</keyword>
<keyword evidence="7" id="KW-1278">Translocase</keyword>
<organism evidence="10 11">
    <name type="scientific">Terrabacter terrigena</name>
    <dbReference type="NCBI Taxonomy" id="574718"/>
    <lineage>
        <taxon>Bacteria</taxon>
        <taxon>Bacillati</taxon>
        <taxon>Actinomycetota</taxon>
        <taxon>Actinomycetes</taxon>
        <taxon>Micrococcales</taxon>
        <taxon>Intrasporangiaceae</taxon>
        <taxon>Terrabacter</taxon>
    </lineage>
</organism>
<evidence type="ECO:0000313" key="11">
    <source>
        <dbReference type="Proteomes" id="UP001597046"/>
    </source>
</evidence>
<dbReference type="PANTHER" id="PTHR43790:SF3">
    <property type="entry name" value="D-ALLOSE IMPORT ATP-BINDING PROTEIN ALSA-RELATED"/>
    <property type="match status" value="1"/>
</dbReference>
<feature type="domain" description="ABC transporter" evidence="9">
    <location>
        <begin position="274"/>
        <end position="514"/>
    </location>
</feature>
<evidence type="ECO:0000256" key="6">
    <source>
        <dbReference type="ARBA" id="ARBA00022840"/>
    </source>
</evidence>
<reference evidence="11" key="1">
    <citation type="journal article" date="2019" name="Int. J. Syst. Evol. Microbiol.">
        <title>The Global Catalogue of Microorganisms (GCM) 10K type strain sequencing project: providing services to taxonomists for standard genome sequencing and annotation.</title>
        <authorList>
            <consortium name="The Broad Institute Genomics Platform"/>
            <consortium name="The Broad Institute Genome Sequencing Center for Infectious Disease"/>
            <person name="Wu L."/>
            <person name="Ma J."/>
        </authorList>
    </citation>
    <scope>NUCLEOTIDE SEQUENCE [LARGE SCALE GENOMIC DNA]</scope>
    <source>
        <strain evidence="11">CCUG 57508</strain>
    </source>
</reference>
<evidence type="ECO:0000256" key="8">
    <source>
        <dbReference type="ARBA" id="ARBA00023136"/>
    </source>
</evidence>
<dbReference type="EMBL" id="JBHTKH010000001">
    <property type="protein sequence ID" value="MFD1053435.1"/>
    <property type="molecule type" value="Genomic_DNA"/>
</dbReference>
<sequence>MTTASEAPSRPTPAGSDEVVLRALDITKTYGGVRALKGVTFEAYRGKVNVLVGENGAGKSTLMKILAGAEQPSSGTILLDDEPVGIGSPRDAIANGIGIIHQELSLFPNMSIAENLFAGRELRRGGRFVDHAAQRRRATEALQRLGQELDPDTLVGDLPIGKQQLIEIARVLLEDVRILIMDEPTSALSNHEVDVLFKVMDDLRRDDVTIIYISHKLDEFRRIGDYVTVLRDGSLVAHEPMTGTDTAWIVRQMVGQDPEALFSRSAGDIGDVLLEVTGLTVPGSPRELVSDVSLQVRAGEVVGIYGLMGAGRTELFEALMGTRASTGHVAVRGKPVKESSVLARQAAGLALVPEDRQRDGLVQTMSVGDNVLLSTIGKLARRGLVPQKTERSVAGEKVRELSIKISALAAPVTSLSGGNQQKVVLARALLTEPVVMLLDEPTRGVDVGAKSQIAEIMSELAEAGYGVLFISSELAEVMAMADRVLVMARGRITAELSGDALTEEALVSASASDAVLAAAAAGADLLSTPSTEDPA</sequence>
<name>A0ABW3MVH9_9MICO</name>
<keyword evidence="11" id="KW-1185">Reference proteome</keyword>
<accession>A0ABW3MVH9</accession>
<evidence type="ECO:0000256" key="2">
    <source>
        <dbReference type="ARBA" id="ARBA00022475"/>
    </source>
</evidence>
<dbReference type="GO" id="GO:0005524">
    <property type="term" value="F:ATP binding"/>
    <property type="evidence" value="ECO:0007669"/>
    <property type="project" value="UniProtKB-KW"/>
</dbReference>
<dbReference type="InterPro" id="IPR003439">
    <property type="entry name" value="ABC_transporter-like_ATP-bd"/>
</dbReference>
<feature type="domain" description="ABC transporter" evidence="9">
    <location>
        <begin position="21"/>
        <end position="257"/>
    </location>
</feature>
<keyword evidence="6 10" id="KW-0067">ATP-binding</keyword>
<protein>
    <submittedName>
        <fullName evidence="10">Sugar ABC transporter ATP-binding protein</fullName>
    </submittedName>
</protein>
<dbReference type="InterPro" id="IPR017871">
    <property type="entry name" value="ABC_transporter-like_CS"/>
</dbReference>
<keyword evidence="3" id="KW-0762">Sugar transport</keyword>
<dbReference type="Proteomes" id="UP001597046">
    <property type="component" value="Unassembled WGS sequence"/>
</dbReference>
<evidence type="ECO:0000256" key="7">
    <source>
        <dbReference type="ARBA" id="ARBA00022967"/>
    </source>
</evidence>
<dbReference type="PROSITE" id="PS00211">
    <property type="entry name" value="ABC_TRANSPORTER_1"/>
    <property type="match status" value="1"/>
</dbReference>
<keyword evidence="8" id="KW-0472">Membrane</keyword>
<evidence type="ECO:0000256" key="4">
    <source>
        <dbReference type="ARBA" id="ARBA00022737"/>
    </source>
</evidence>
<dbReference type="SMART" id="SM00382">
    <property type="entry name" value="AAA"/>
    <property type="match status" value="2"/>
</dbReference>
<keyword evidence="4" id="KW-0677">Repeat</keyword>
<evidence type="ECO:0000313" key="10">
    <source>
        <dbReference type="EMBL" id="MFD1053435.1"/>
    </source>
</evidence>
<evidence type="ECO:0000256" key="3">
    <source>
        <dbReference type="ARBA" id="ARBA00022597"/>
    </source>
</evidence>
<dbReference type="InterPro" id="IPR050107">
    <property type="entry name" value="ABC_carbohydrate_import_ATPase"/>
</dbReference>
<dbReference type="Pfam" id="PF00005">
    <property type="entry name" value="ABC_tran"/>
    <property type="match status" value="2"/>
</dbReference>